<reference evidence="8 9" key="1">
    <citation type="submission" date="2018-10" db="EMBL/GenBank/DDBJ databases">
        <authorList>
            <consortium name="Pathogen Informatics"/>
        </authorList>
    </citation>
    <scope>NUCLEOTIDE SEQUENCE [LARGE SCALE GENOMIC DNA]</scope>
</reference>
<dbReference type="PANTHER" id="PTHR10071">
    <property type="entry name" value="TRANSCRIPTION FACTOR GATA FAMILY MEMBER"/>
    <property type="match status" value="1"/>
</dbReference>
<evidence type="ECO:0000256" key="2">
    <source>
        <dbReference type="ARBA" id="ARBA00022723"/>
    </source>
</evidence>
<dbReference type="GO" id="GO:0000981">
    <property type="term" value="F:DNA-binding transcription factor activity, RNA polymerase II-specific"/>
    <property type="evidence" value="ECO:0007669"/>
    <property type="project" value="TreeGrafter"/>
</dbReference>
<dbReference type="InterPro" id="IPR039355">
    <property type="entry name" value="Transcription_factor_GATA"/>
</dbReference>
<evidence type="ECO:0000313" key="9">
    <source>
        <dbReference type="Proteomes" id="UP000267029"/>
    </source>
</evidence>
<sequence>MVCSNCKTSQTSLWRRTSDGDTVCNACGLYQKMHGVGYLRRDYHSCTHPRQKPNDFLLALHVINSHH</sequence>
<dbReference type="Proteomes" id="UP000267029">
    <property type="component" value="Unassembled WGS sequence"/>
</dbReference>
<dbReference type="GO" id="GO:0005634">
    <property type="term" value="C:nucleus"/>
    <property type="evidence" value="ECO:0007669"/>
    <property type="project" value="UniProtKB-SubCell"/>
</dbReference>
<dbReference type="EMBL" id="UXSR01000550">
    <property type="protein sequence ID" value="VDD76904.1"/>
    <property type="molecule type" value="Genomic_DNA"/>
</dbReference>
<dbReference type="GO" id="GO:0008270">
    <property type="term" value="F:zinc ion binding"/>
    <property type="evidence" value="ECO:0007669"/>
    <property type="project" value="UniProtKB-KW"/>
</dbReference>
<dbReference type="PANTHER" id="PTHR10071:SF281">
    <property type="entry name" value="BOX A-BINDING FACTOR-RELATED"/>
    <property type="match status" value="1"/>
</dbReference>
<organism evidence="8 9">
    <name type="scientific">Mesocestoides corti</name>
    <name type="common">Flatworm</name>
    <dbReference type="NCBI Taxonomy" id="53468"/>
    <lineage>
        <taxon>Eukaryota</taxon>
        <taxon>Metazoa</taxon>
        <taxon>Spiralia</taxon>
        <taxon>Lophotrochozoa</taxon>
        <taxon>Platyhelminthes</taxon>
        <taxon>Cestoda</taxon>
        <taxon>Eucestoda</taxon>
        <taxon>Cyclophyllidea</taxon>
        <taxon>Mesocestoididae</taxon>
        <taxon>Mesocestoides</taxon>
    </lineage>
</organism>
<dbReference type="SMART" id="SM00401">
    <property type="entry name" value="ZnF_GATA"/>
    <property type="match status" value="1"/>
</dbReference>
<comment type="subcellular location">
    <subcellularLocation>
        <location evidence="1">Nucleus</location>
    </subcellularLocation>
</comment>
<evidence type="ECO:0000256" key="3">
    <source>
        <dbReference type="ARBA" id="ARBA00022771"/>
    </source>
</evidence>
<keyword evidence="4" id="KW-0862">Zinc</keyword>
<evidence type="ECO:0000256" key="1">
    <source>
        <dbReference type="ARBA" id="ARBA00004123"/>
    </source>
</evidence>
<name>A0A0R3U7U0_MESCO</name>
<keyword evidence="9" id="KW-1185">Reference proteome</keyword>
<keyword evidence="2" id="KW-0479">Metal-binding</keyword>
<dbReference type="GO" id="GO:0000122">
    <property type="term" value="P:negative regulation of transcription by RNA polymerase II"/>
    <property type="evidence" value="ECO:0007669"/>
    <property type="project" value="TreeGrafter"/>
</dbReference>
<evidence type="ECO:0000256" key="4">
    <source>
        <dbReference type="ARBA" id="ARBA00022833"/>
    </source>
</evidence>
<evidence type="ECO:0000256" key="5">
    <source>
        <dbReference type="ARBA" id="ARBA00023242"/>
    </source>
</evidence>
<dbReference type="STRING" id="53468.A0A0R3U7U0"/>
<feature type="domain" description="GATA-type" evidence="7">
    <location>
        <begin position="1"/>
        <end position="36"/>
    </location>
</feature>
<evidence type="ECO:0000256" key="6">
    <source>
        <dbReference type="PROSITE-ProRule" id="PRU00094"/>
    </source>
</evidence>
<dbReference type="OrthoDB" id="515401at2759"/>
<dbReference type="CDD" id="cd00202">
    <property type="entry name" value="ZnF_GATA"/>
    <property type="match status" value="1"/>
</dbReference>
<protein>
    <recommendedName>
        <fullName evidence="7">GATA-type domain-containing protein</fullName>
    </recommendedName>
</protein>
<dbReference type="GO" id="GO:0000978">
    <property type="term" value="F:RNA polymerase II cis-regulatory region sequence-specific DNA binding"/>
    <property type="evidence" value="ECO:0007669"/>
    <property type="project" value="TreeGrafter"/>
</dbReference>
<dbReference type="AlphaFoldDB" id="A0A0R3U7U0"/>
<dbReference type="InterPro" id="IPR013088">
    <property type="entry name" value="Znf_NHR/GATA"/>
</dbReference>
<keyword evidence="3 6" id="KW-0863">Zinc-finger</keyword>
<dbReference type="GO" id="GO:0045165">
    <property type="term" value="P:cell fate commitment"/>
    <property type="evidence" value="ECO:0007669"/>
    <property type="project" value="TreeGrafter"/>
</dbReference>
<dbReference type="SUPFAM" id="SSF57716">
    <property type="entry name" value="Glucocorticoid receptor-like (DNA-binding domain)"/>
    <property type="match status" value="1"/>
</dbReference>
<accession>A0A0R3U7U0</accession>
<dbReference type="PROSITE" id="PS50114">
    <property type="entry name" value="GATA_ZN_FINGER_2"/>
    <property type="match status" value="1"/>
</dbReference>
<dbReference type="Pfam" id="PF00320">
    <property type="entry name" value="GATA"/>
    <property type="match status" value="1"/>
</dbReference>
<evidence type="ECO:0000259" key="7">
    <source>
        <dbReference type="PROSITE" id="PS50114"/>
    </source>
</evidence>
<proteinExistence type="predicted"/>
<gene>
    <name evidence="8" type="ORF">MCOS_LOCUS2907</name>
</gene>
<dbReference type="InterPro" id="IPR000679">
    <property type="entry name" value="Znf_GATA"/>
</dbReference>
<keyword evidence="5" id="KW-0539">Nucleus</keyword>
<dbReference type="Gene3D" id="3.30.50.10">
    <property type="entry name" value="Erythroid Transcription Factor GATA-1, subunit A"/>
    <property type="match status" value="1"/>
</dbReference>
<dbReference type="PROSITE" id="PS00344">
    <property type="entry name" value="GATA_ZN_FINGER_1"/>
    <property type="match status" value="1"/>
</dbReference>
<dbReference type="GO" id="GO:0045944">
    <property type="term" value="P:positive regulation of transcription by RNA polymerase II"/>
    <property type="evidence" value="ECO:0007669"/>
    <property type="project" value="TreeGrafter"/>
</dbReference>
<evidence type="ECO:0000313" key="8">
    <source>
        <dbReference type="EMBL" id="VDD76904.1"/>
    </source>
</evidence>